<protein>
    <recommendedName>
        <fullName evidence="3">Methyltransferase domain-containing protein</fullName>
    </recommendedName>
</protein>
<dbReference type="GO" id="GO:0008168">
    <property type="term" value="F:methyltransferase activity"/>
    <property type="evidence" value="ECO:0007669"/>
    <property type="project" value="TreeGrafter"/>
</dbReference>
<evidence type="ECO:0000313" key="1">
    <source>
        <dbReference type="EMBL" id="RAL68771.1"/>
    </source>
</evidence>
<dbReference type="Pfam" id="PF13489">
    <property type="entry name" value="Methyltransf_23"/>
    <property type="match status" value="1"/>
</dbReference>
<reference evidence="1 2" key="1">
    <citation type="submission" date="2018-06" db="EMBL/GenBank/DDBJ databases">
        <title>Genome Sequence of the Brown Rot Fungal Pathogen Monilinia fructigena.</title>
        <authorList>
            <person name="Landi L."/>
            <person name="De Miccolis Angelini R.M."/>
            <person name="Pollastro S."/>
            <person name="Abate D."/>
            <person name="Faretra F."/>
            <person name="Romanazzi G."/>
        </authorList>
    </citation>
    <scope>NUCLEOTIDE SEQUENCE [LARGE SCALE GENOMIC DNA]</scope>
    <source>
        <strain evidence="1 2">Mfrg269</strain>
    </source>
</reference>
<comment type="caution">
    <text evidence="1">The sequence shown here is derived from an EMBL/GenBank/DDBJ whole genome shotgun (WGS) entry which is preliminary data.</text>
</comment>
<accession>A0A395J8U9</accession>
<dbReference type="AlphaFoldDB" id="A0A395J8U9"/>
<dbReference type="InterPro" id="IPR029063">
    <property type="entry name" value="SAM-dependent_MTases_sf"/>
</dbReference>
<dbReference type="Gene3D" id="3.40.50.150">
    <property type="entry name" value="Vaccinia Virus protein VP39"/>
    <property type="match status" value="1"/>
</dbReference>
<dbReference type="PANTHER" id="PTHR43591:SF106">
    <property type="entry name" value="S-ADENOSYL-L-METHIONINE-DEPENDENT METHYLTRANSFERASE"/>
    <property type="match status" value="1"/>
</dbReference>
<gene>
    <name evidence="1" type="ORF">DID88_007464</name>
</gene>
<dbReference type="Proteomes" id="UP000249056">
    <property type="component" value="Unassembled WGS sequence"/>
</dbReference>
<dbReference type="PANTHER" id="PTHR43591">
    <property type="entry name" value="METHYLTRANSFERASE"/>
    <property type="match status" value="1"/>
</dbReference>
<dbReference type="OrthoDB" id="2013972at2759"/>
<organism evidence="1 2">
    <name type="scientific">Monilinia fructigena</name>
    <dbReference type="NCBI Taxonomy" id="38457"/>
    <lineage>
        <taxon>Eukaryota</taxon>
        <taxon>Fungi</taxon>
        <taxon>Dikarya</taxon>
        <taxon>Ascomycota</taxon>
        <taxon>Pezizomycotina</taxon>
        <taxon>Leotiomycetes</taxon>
        <taxon>Helotiales</taxon>
        <taxon>Sclerotiniaceae</taxon>
        <taxon>Monilinia</taxon>
    </lineage>
</organism>
<dbReference type="SUPFAM" id="SSF53335">
    <property type="entry name" value="S-adenosyl-L-methionine-dependent methyltransferases"/>
    <property type="match status" value="1"/>
</dbReference>
<proteinExistence type="predicted"/>
<dbReference type="EMBL" id="QKRW01000001">
    <property type="protein sequence ID" value="RAL68771.1"/>
    <property type="molecule type" value="Genomic_DNA"/>
</dbReference>
<sequence>MLNGSLYLAPIPDDVEVKILPKQLPGIFKRTYKMRSEFLDLGTGTGIWAIDFADIFPNASVLGTDLSPSQPDMVPPNCRFEIDDMTEEWTYPPDYFDFIHIRALFGSIHDWDNLYAQAYKHLKPGGFNTTYRAILTYPL</sequence>
<name>A0A395J8U9_9HELO</name>
<keyword evidence="2" id="KW-1185">Reference proteome</keyword>
<evidence type="ECO:0000313" key="2">
    <source>
        <dbReference type="Proteomes" id="UP000249056"/>
    </source>
</evidence>
<evidence type="ECO:0008006" key="3">
    <source>
        <dbReference type="Google" id="ProtNLM"/>
    </source>
</evidence>
<dbReference type="CDD" id="cd02440">
    <property type="entry name" value="AdoMet_MTases"/>
    <property type="match status" value="1"/>
</dbReference>